<reference evidence="1 2" key="1">
    <citation type="journal article" date="2019" name="Nat. Ecol. Evol.">
        <title>Megaphylogeny resolves global patterns of mushroom evolution.</title>
        <authorList>
            <person name="Varga T."/>
            <person name="Krizsan K."/>
            <person name="Foldi C."/>
            <person name="Dima B."/>
            <person name="Sanchez-Garcia M."/>
            <person name="Sanchez-Ramirez S."/>
            <person name="Szollosi G.J."/>
            <person name="Szarkandi J.G."/>
            <person name="Papp V."/>
            <person name="Albert L."/>
            <person name="Andreopoulos W."/>
            <person name="Angelini C."/>
            <person name="Antonin V."/>
            <person name="Barry K.W."/>
            <person name="Bougher N.L."/>
            <person name="Buchanan P."/>
            <person name="Buyck B."/>
            <person name="Bense V."/>
            <person name="Catcheside P."/>
            <person name="Chovatia M."/>
            <person name="Cooper J."/>
            <person name="Damon W."/>
            <person name="Desjardin D."/>
            <person name="Finy P."/>
            <person name="Geml J."/>
            <person name="Haridas S."/>
            <person name="Hughes K."/>
            <person name="Justo A."/>
            <person name="Karasinski D."/>
            <person name="Kautmanova I."/>
            <person name="Kiss B."/>
            <person name="Kocsube S."/>
            <person name="Kotiranta H."/>
            <person name="LaButti K.M."/>
            <person name="Lechner B.E."/>
            <person name="Liimatainen K."/>
            <person name="Lipzen A."/>
            <person name="Lukacs Z."/>
            <person name="Mihaltcheva S."/>
            <person name="Morgado L.N."/>
            <person name="Niskanen T."/>
            <person name="Noordeloos M.E."/>
            <person name="Ohm R.A."/>
            <person name="Ortiz-Santana B."/>
            <person name="Ovrebo C."/>
            <person name="Racz N."/>
            <person name="Riley R."/>
            <person name="Savchenko A."/>
            <person name="Shiryaev A."/>
            <person name="Soop K."/>
            <person name="Spirin V."/>
            <person name="Szebenyi C."/>
            <person name="Tomsovsky M."/>
            <person name="Tulloss R.E."/>
            <person name="Uehling J."/>
            <person name="Grigoriev I.V."/>
            <person name="Vagvolgyi C."/>
            <person name="Papp T."/>
            <person name="Martin F.M."/>
            <person name="Miettinen O."/>
            <person name="Hibbett D.S."/>
            <person name="Nagy L.G."/>
        </authorList>
    </citation>
    <scope>NUCLEOTIDE SEQUENCE [LARGE SCALE GENOMIC DNA]</scope>
    <source>
        <strain evidence="1 2">FP101781</strain>
    </source>
</reference>
<comment type="caution">
    <text evidence="1">The sequence shown here is derived from an EMBL/GenBank/DDBJ whole genome shotgun (WGS) entry which is preliminary data.</text>
</comment>
<dbReference type="AlphaFoldDB" id="A0A4Y7T5D7"/>
<accession>A0A4Y7T5D7</accession>
<proteinExistence type="predicted"/>
<gene>
    <name evidence="1" type="ORF">FA13DRAFT_759859</name>
</gene>
<protein>
    <submittedName>
        <fullName evidence="1">Uncharacterized protein</fullName>
    </submittedName>
</protein>
<evidence type="ECO:0000313" key="2">
    <source>
        <dbReference type="Proteomes" id="UP000298030"/>
    </source>
</evidence>
<dbReference type="Proteomes" id="UP000298030">
    <property type="component" value="Unassembled WGS sequence"/>
</dbReference>
<dbReference type="EMBL" id="QPFP01000030">
    <property type="protein sequence ID" value="TEB28812.1"/>
    <property type="molecule type" value="Genomic_DNA"/>
</dbReference>
<keyword evidence="2" id="KW-1185">Reference proteome</keyword>
<sequence length="505" mass="56333">MTDQTLPDDLLSFIVAEYLNPSTGRNDGECLEAVKNVSLASKAFALASRRFIFERTKIVVGGPTDGVDSSAECAVEGLQRLFETNPTYFGFVKSLRVESRLMVCPTGKDMGGDPGDSAEDGYAYLDLEEQEGSISICYTSSGSEEAATCWLLSQRFTNLNSFHFIIRPIHTDRQLRLRAGAFHAPSLISSPAWSYTSLGSGDKIIATCLPEAVVRFLGAEDQPMERLTLSSNLPPRILQYLNKPKPLKYLFLTKFSEVMPLLRTQVEVPFFLGMDGASLAVLEDKVEVEELACDGTGGGMVHWVKGPDCYIDLGRLKALRLSTSWETNLRFPFQRCSKSLSTLKLLHPDSSLPWDGLNTLGPVRKLTLGYNLQDSNSPRCFNQIRYSLDRVKSAAIEVAEIGFRVTDPTNFALIQVLTTLDRYFSPRITTEWLRLKTLRIVVCLSDEEWRRRVEEREGFAGLKLRVRASFGPLLNAPPELSKVARPVLEVDVEKDSESSLWSMEA</sequence>
<name>A0A4Y7T5D7_COPMI</name>
<dbReference type="OrthoDB" id="2844459at2759"/>
<evidence type="ECO:0000313" key="1">
    <source>
        <dbReference type="EMBL" id="TEB28812.1"/>
    </source>
</evidence>
<organism evidence="1 2">
    <name type="scientific">Coprinellus micaceus</name>
    <name type="common">Glistening ink-cap mushroom</name>
    <name type="synonym">Coprinus micaceus</name>
    <dbReference type="NCBI Taxonomy" id="71717"/>
    <lineage>
        <taxon>Eukaryota</taxon>
        <taxon>Fungi</taxon>
        <taxon>Dikarya</taxon>
        <taxon>Basidiomycota</taxon>
        <taxon>Agaricomycotina</taxon>
        <taxon>Agaricomycetes</taxon>
        <taxon>Agaricomycetidae</taxon>
        <taxon>Agaricales</taxon>
        <taxon>Agaricineae</taxon>
        <taxon>Psathyrellaceae</taxon>
        <taxon>Coprinellus</taxon>
    </lineage>
</organism>